<gene>
    <name evidence="1" type="ORF">AVDCRST_MAG96-74</name>
</gene>
<name>A0A6J4R7N5_9BACT</name>
<dbReference type="AlphaFoldDB" id="A0A6J4R7N5"/>
<proteinExistence type="predicted"/>
<accession>A0A6J4R7N5</accession>
<protein>
    <submittedName>
        <fullName evidence="1">Uncharacterized protein</fullName>
    </submittedName>
</protein>
<reference evidence="1" key="1">
    <citation type="submission" date="2020-02" db="EMBL/GenBank/DDBJ databases">
        <authorList>
            <person name="Meier V. D."/>
        </authorList>
    </citation>
    <scope>NUCLEOTIDE SEQUENCE</scope>
    <source>
        <strain evidence="1">AVDCRST_MAG96</strain>
    </source>
</reference>
<organism evidence="1">
    <name type="scientific">uncultured Segetibacter sp</name>
    <dbReference type="NCBI Taxonomy" id="481133"/>
    <lineage>
        <taxon>Bacteria</taxon>
        <taxon>Pseudomonadati</taxon>
        <taxon>Bacteroidota</taxon>
        <taxon>Chitinophagia</taxon>
        <taxon>Chitinophagales</taxon>
        <taxon>Chitinophagaceae</taxon>
        <taxon>Segetibacter</taxon>
        <taxon>environmental samples</taxon>
    </lineage>
</organism>
<dbReference type="EMBL" id="CADCVN010000028">
    <property type="protein sequence ID" value="CAA9466592.1"/>
    <property type="molecule type" value="Genomic_DNA"/>
</dbReference>
<evidence type="ECO:0000313" key="1">
    <source>
        <dbReference type="EMBL" id="CAA9466592.1"/>
    </source>
</evidence>
<sequence>MVKFARRAVGDVVKEEVLRGKARQAVLSTAMKLYSLRTSKTCGDGKVEFFSACAGISPITVQKNSFMILDSLHRLNSILYLTIRYRG</sequence>